<dbReference type="PANTHER" id="PTHR24198:SF165">
    <property type="entry name" value="ANKYRIN REPEAT-CONTAINING PROTEIN-RELATED"/>
    <property type="match status" value="1"/>
</dbReference>
<keyword evidence="7" id="KW-1185">Reference proteome</keyword>
<dbReference type="PROSITE" id="PS50297">
    <property type="entry name" value="ANK_REP_REGION"/>
    <property type="match status" value="2"/>
</dbReference>
<keyword evidence="5" id="KW-0472">Membrane</keyword>
<name>A0ABN9QKJ1_9DINO</name>
<feature type="transmembrane region" description="Helical" evidence="5">
    <location>
        <begin position="925"/>
        <end position="945"/>
    </location>
</feature>
<evidence type="ECO:0000256" key="3">
    <source>
        <dbReference type="PROSITE-ProRule" id="PRU00023"/>
    </source>
</evidence>
<feature type="compositionally biased region" description="Low complexity" evidence="4">
    <location>
        <begin position="1137"/>
        <end position="1204"/>
    </location>
</feature>
<feature type="compositionally biased region" description="Basic residues" evidence="4">
    <location>
        <begin position="1034"/>
        <end position="1044"/>
    </location>
</feature>
<reference evidence="6" key="1">
    <citation type="submission" date="2023-10" db="EMBL/GenBank/DDBJ databases">
        <authorList>
            <person name="Chen Y."/>
            <person name="Shah S."/>
            <person name="Dougan E. K."/>
            <person name="Thang M."/>
            <person name="Chan C."/>
        </authorList>
    </citation>
    <scope>NUCLEOTIDE SEQUENCE [LARGE SCALE GENOMIC DNA]</scope>
</reference>
<organism evidence="6 7">
    <name type="scientific">Prorocentrum cordatum</name>
    <dbReference type="NCBI Taxonomy" id="2364126"/>
    <lineage>
        <taxon>Eukaryota</taxon>
        <taxon>Sar</taxon>
        <taxon>Alveolata</taxon>
        <taxon>Dinophyceae</taxon>
        <taxon>Prorocentrales</taxon>
        <taxon>Prorocentraceae</taxon>
        <taxon>Prorocentrum</taxon>
    </lineage>
</organism>
<dbReference type="InterPro" id="IPR002110">
    <property type="entry name" value="Ankyrin_rpt"/>
</dbReference>
<dbReference type="PANTHER" id="PTHR24198">
    <property type="entry name" value="ANKYRIN REPEAT AND PROTEIN KINASE DOMAIN-CONTAINING PROTEIN"/>
    <property type="match status" value="1"/>
</dbReference>
<dbReference type="EMBL" id="CAUYUJ010003747">
    <property type="protein sequence ID" value="CAK0806596.1"/>
    <property type="molecule type" value="Genomic_DNA"/>
</dbReference>
<dbReference type="SMART" id="SM00248">
    <property type="entry name" value="ANK"/>
    <property type="match status" value="3"/>
</dbReference>
<feature type="compositionally biased region" description="Basic residues" evidence="4">
    <location>
        <begin position="130"/>
        <end position="141"/>
    </location>
</feature>
<feature type="transmembrane region" description="Helical" evidence="5">
    <location>
        <begin position="772"/>
        <end position="792"/>
    </location>
</feature>
<keyword evidence="2 3" id="KW-0040">ANK repeat</keyword>
<feature type="repeat" description="ANK" evidence="3">
    <location>
        <begin position="268"/>
        <end position="300"/>
    </location>
</feature>
<dbReference type="Gene3D" id="1.25.40.20">
    <property type="entry name" value="Ankyrin repeat-containing domain"/>
    <property type="match status" value="1"/>
</dbReference>
<dbReference type="Pfam" id="PF12796">
    <property type="entry name" value="Ank_2"/>
    <property type="match status" value="1"/>
</dbReference>
<feature type="region of interest" description="Disordered" evidence="4">
    <location>
        <begin position="1"/>
        <end position="162"/>
    </location>
</feature>
<feature type="region of interest" description="Disordered" evidence="4">
    <location>
        <begin position="1032"/>
        <end position="1058"/>
    </location>
</feature>
<evidence type="ECO:0000256" key="2">
    <source>
        <dbReference type="ARBA" id="ARBA00023043"/>
    </source>
</evidence>
<feature type="repeat" description="ANK" evidence="3">
    <location>
        <begin position="338"/>
        <end position="360"/>
    </location>
</feature>
<evidence type="ECO:0000313" key="6">
    <source>
        <dbReference type="EMBL" id="CAK0806596.1"/>
    </source>
</evidence>
<evidence type="ECO:0000256" key="4">
    <source>
        <dbReference type="SAM" id="MobiDB-lite"/>
    </source>
</evidence>
<sequence length="1221" mass="133600">MGSGRRGRAPWSLPGSPPAQPGAPRAARRAPGAARGDAGPEAAVLEQLGQLQRQQRPTANFNLGEHRQPQDGPRAAPEHHQTRCSHQRLVRVGDGRDPRGPGAQRAGRAERGEPPPLDLCPAARPEGGRRRARGPGGRRRRGDATRGRCGRHIQGPQGDLPADARRRRLRLVQRAGVLRVGAPCPHRAPVTARRLARADDASRLARVDSAGSGVARVLGAGNSRSESSWSRRGESQLFAQSALVIGQLIAARANVRGEARTNQGNEVRHMQAIHMAAGTGNVPALEVLLANGADPNAKARIDSKTHYYPIHDAAFKNQVDALRFLIRSKAEVRATNVDGCTPLHIAAQLGYVDVVEVLLEYATFSEEERRPNLLTMENARQEMAVTLAVQSGRFPASKMRLFTQDLAPLDRAEAFCIVARACPSSASALLSDCHEWDLPGERTHDENPFGMGAHSAPSCGAGRRNSSTNISEQWRQSIIAGAKEGGVIQIKVDTLVELIEFGAEAAMYLLEALTTTPRVTDLEHNALPVRAYLRPGSEPVQMACAYSTDRHWKWDPAGPPAWQTRMLGLANRTQKDLRHAVEVKTQVVNLQGIISMKMLLALSLTPDRRIFTKMAVHGLLKHAWSELWYLFVIENIHEVIATLILSTWILSSQLTTPGYYTRFAVWAWIASRGIAECLHVACMVARVTIEIGRAQGLKWAELWSFRFVAGGVTTLLCAQLVSTEYWPASGDNAPSILLAANSLIHWLWLLLQLRAFPATGSKLLPILKSIRMIGPMVLIVFFVMMAFVHGFWSFDMEMADDVKFFEVVTMLFTGENLFLDRDELGEMPAYKRTLYILLTLAGLFMFLACALNVFIAVLGECYDLEQERMPCSLLQERARVCCSACLGPRLYLAETWPMAAALPLSIAAALVGVAVHEAVSQQLGAWIVAAALAVSVLFLGGRLEVSITRTWPKRYLWLCYGTSVDESHFLAAAEAEEGLGRLMRIKQHLHRQAEGVESKIDELRTRQDSLAELCSALLAPWLTFRSARTSGCHRPTRRRRRASRRWGTAVRGGAGPSPALAVRRLSRRRAGWWRLPRTSCGGCSRAAARRRRPTRAAGPTCIAWCWACRGRRRSRPRSATPSPANWTPSRRGRRSRAGCASSSSAFSSRAAAPWTRSRRCSSTPPSTAAPPRSAAPAAAAAPLPRAGRGAPRAPARRASSGPPRAARHTSCGPPRARPTSC</sequence>
<feature type="region of interest" description="Disordered" evidence="4">
    <location>
        <begin position="1113"/>
        <end position="1221"/>
    </location>
</feature>
<feature type="transmembrane region" description="Helical" evidence="5">
    <location>
        <begin position="834"/>
        <end position="859"/>
    </location>
</feature>
<evidence type="ECO:0000313" key="7">
    <source>
        <dbReference type="Proteomes" id="UP001189429"/>
    </source>
</evidence>
<keyword evidence="1" id="KW-0677">Repeat</keyword>
<evidence type="ECO:0000256" key="1">
    <source>
        <dbReference type="ARBA" id="ARBA00022737"/>
    </source>
</evidence>
<comment type="caution">
    <text evidence="6">The sequence shown here is derived from an EMBL/GenBank/DDBJ whole genome shotgun (WGS) entry which is preliminary data.</text>
</comment>
<evidence type="ECO:0008006" key="8">
    <source>
        <dbReference type="Google" id="ProtNLM"/>
    </source>
</evidence>
<proteinExistence type="predicted"/>
<dbReference type="SUPFAM" id="SSF48403">
    <property type="entry name" value="Ankyrin repeat"/>
    <property type="match status" value="1"/>
</dbReference>
<feature type="transmembrane region" description="Helical" evidence="5">
    <location>
        <begin position="899"/>
        <end position="919"/>
    </location>
</feature>
<dbReference type="InterPro" id="IPR036770">
    <property type="entry name" value="Ankyrin_rpt-contain_sf"/>
</dbReference>
<evidence type="ECO:0000256" key="5">
    <source>
        <dbReference type="SAM" id="Phobius"/>
    </source>
</evidence>
<keyword evidence="5" id="KW-1133">Transmembrane helix</keyword>
<feature type="compositionally biased region" description="Low complexity" evidence="4">
    <location>
        <begin position="22"/>
        <end position="56"/>
    </location>
</feature>
<dbReference type="Proteomes" id="UP001189429">
    <property type="component" value="Unassembled WGS sequence"/>
</dbReference>
<keyword evidence="5" id="KW-0812">Transmembrane</keyword>
<gene>
    <name evidence="6" type="ORF">PCOR1329_LOCUS12759</name>
</gene>
<dbReference type="PROSITE" id="PS50088">
    <property type="entry name" value="ANK_REPEAT"/>
    <property type="match status" value="2"/>
</dbReference>
<protein>
    <recommendedName>
        <fullName evidence="8">Ion transport domain-containing protein</fullName>
    </recommendedName>
</protein>
<accession>A0ABN9QKJ1</accession>